<dbReference type="Gene3D" id="2.120.10.30">
    <property type="entry name" value="TolB, C-terminal domain"/>
    <property type="match status" value="1"/>
</dbReference>
<keyword evidence="8" id="KW-1185">Reference proteome</keyword>
<dbReference type="InterPro" id="IPR006665">
    <property type="entry name" value="OmpA-like"/>
</dbReference>
<comment type="caution">
    <text evidence="7">The sequence shown here is derived from an EMBL/GenBank/DDBJ whole genome shotgun (WGS) entry which is preliminary data.</text>
</comment>
<dbReference type="Pfam" id="PF00691">
    <property type="entry name" value="OmpA"/>
    <property type="match status" value="1"/>
</dbReference>
<dbReference type="SUPFAM" id="SSF82171">
    <property type="entry name" value="DPP6 N-terminal domain-like"/>
    <property type="match status" value="1"/>
</dbReference>
<dbReference type="SUPFAM" id="SSF49464">
    <property type="entry name" value="Carboxypeptidase regulatory domain-like"/>
    <property type="match status" value="1"/>
</dbReference>
<keyword evidence="7" id="KW-0282">Flagellum</keyword>
<dbReference type="GO" id="GO:0009279">
    <property type="term" value="C:cell outer membrane"/>
    <property type="evidence" value="ECO:0007669"/>
    <property type="project" value="UniProtKB-SubCell"/>
</dbReference>
<reference evidence="7 8" key="1">
    <citation type="submission" date="2019-01" db="EMBL/GenBank/DDBJ databases">
        <title>Flavobacterium sp. nov.,isolated from freshwater.</title>
        <authorList>
            <person name="Zhang R."/>
            <person name="Du Z.-J."/>
        </authorList>
    </citation>
    <scope>NUCLEOTIDE SEQUENCE [LARGE SCALE GENOMIC DNA]</scope>
    <source>
        <strain evidence="7 8">1E403</strain>
    </source>
</reference>
<dbReference type="EMBL" id="SBII01000010">
    <property type="protein sequence ID" value="RWW96750.1"/>
    <property type="molecule type" value="Genomic_DNA"/>
</dbReference>
<proteinExistence type="predicted"/>
<dbReference type="OrthoDB" id="9809364at2"/>
<dbReference type="InterPro" id="IPR011042">
    <property type="entry name" value="6-blade_b-propeller_TolB-like"/>
</dbReference>
<dbReference type="CDD" id="cd07185">
    <property type="entry name" value="OmpA_C-like"/>
    <property type="match status" value="1"/>
</dbReference>
<dbReference type="SUPFAM" id="SSF103088">
    <property type="entry name" value="OmpA-like"/>
    <property type="match status" value="1"/>
</dbReference>
<evidence type="ECO:0000259" key="6">
    <source>
        <dbReference type="PROSITE" id="PS51123"/>
    </source>
</evidence>
<evidence type="ECO:0000256" key="5">
    <source>
        <dbReference type="SAM" id="SignalP"/>
    </source>
</evidence>
<dbReference type="PANTHER" id="PTHR30329">
    <property type="entry name" value="STATOR ELEMENT OF FLAGELLAR MOTOR COMPLEX"/>
    <property type="match status" value="1"/>
</dbReference>
<dbReference type="RefSeq" id="WP_128390653.1">
    <property type="nucleotide sequence ID" value="NZ_SBII01000010.1"/>
</dbReference>
<dbReference type="Gene3D" id="1.25.40.10">
    <property type="entry name" value="Tetratricopeptide repeat domain"/>
    <property type="match status" value="1"/>
</dbReference>
<dbReference type="InterPro" id="IPR036737">
    <property type="entry name" value="OmpA-like_sf"/>
</dbReference>
<keyword evidence="7" id="KW-0969">Cilium</keyword>
<dbReference type="PROSITE" id="PS51123">
    <property type="entry name" value="OMPA_2"/>
    <property type="match status" value="1"/>
</dbReference>
<keyword evidence="7" id="KW-0966">Cell projection</keyword>
<dbReference type="InterPro" id="IPR011990">
    <property type="entry name" value="TPR-like_helical_dom_sf"/>
</dbReference>
<evidence type="ECO:0000313" key="8">
    <source>
        <dbReference type="Proteomes" id="UP000287527"/>
    </source>
</evidence>
<evidence type="ECO:0000256" key="4">
    <source>
        <dbReference type="PROSITE-ProRule" id="PRU00473"/>
    </source>
</evidence>
<dbReference type="InterPro" id="IPR008969">
    <property type="entry name" value="CarboxyPept-like_regulatory"/>
</dbReference>
<dbReference type="Pfam" id="PF07676">
    <property type="entry name" value="PD40"/>
    <property type="match status" value="3"/>
</dbReference>
<name>A0A3S3SAE3_9FLAO</name>
<feature type="domain" description="OmpA-like" evidence="6">
    <location>
        <begin position="523"/>
        <end position="644"/>
    </location>
</feature>
<feature type="chain" id="PRO_5018785482" evidence="5">
    <location>
        <begin position="21"/>
        <end position="644"/>
    </location>
</feature>
<keyword evidence="3" id="KW-0998">Cell outer membrane</keyword>
<evidence type="ECO:0000256" key="3">
    <source>
        <dbReference type="ARBA" id="ARBA00023237"/>
    </source>
</evidence>
<keyword evidence="2 4" id="KW-0472">Membrane</keyword>
<dbReference type="Proteomes" id="UP000287527">
    <property type="component" value="Unassembled WGS sequence"/>
</dbReference>
<dbReference type="AlphaFoldDB" id="A0A3S3SAE3"/>
<organism evidence="7 8">
    <name type="scientific">Flavobacterium cerinum</name>
    <dbReference type="NCBI Taxonomy" id="2502784"/>
    <lineage>
        <taxon>Bacteria</taxon>
        <taxon>Pseudomonadati</taxon>
        <taxon>Bacteroidota</taxon>
        <taxon>Flavobacteriia</taxon>
        <taxon>Flavobacteriales</taxon>
        <taxon>Flavobacteriaceae</taxon>
        <taxon>Flavobacterium</taxon>
    </lineage>
</organism>
<dbReference type="PRINTS" id="PR01021">
    <property type="entry name" value="OMPADOMAIN"/>
</dbReference>
<gene>
    <name evidence="7" type="ORF">EPI11_14275</name>
</gene>
<feature type="signal peptide" evidence="5">
    <location>
        <begin position="1"/>
        <end position="20"/>
    </location>
</feature>
<dbReference type="Gene3D" id="2.60.40.1120">
    <property type="entry name" value="Carboxypeptidase-like, regulatory domain"/>
    <property type="match status" value="1"/>
</dbReference>
<evidence type="ECO:0000256" key="2">
    <source>
        <dbReference type="ARBA" id="ARBA00023136"/>
    </source>
</evidence>
<protein>
    <submittedName>
        <fullName evidence="7">Flagellar motor protein MotB</fullName>
    </submittedName>
</protein>
<dbReference type="InterPro" id="IPR050330">
    <property type="entry name" value="Bact_OuterMem_StrucFunc"/>
</dbReference>
<dbReference type="Gene3D" id="3.30.1330.60">
    <property type="entry name" value="OmpA-like domain"/>
    <property type="match status" value="1"/>
</dbReference>
<keyword evidence="5" id="KW-0732">Signal</keyword>
<accession>A0A3S3SAE3</accession>
<dbReference type="Pfam" id="PF13620">
    <property type="entry name" value="CarboxypepD_reg"/>
    <property type="match status" value="1"/>
</dbReference>
<dbReference type="InterPro" id="IPR011659">
    <property type="entry name" value="WD40"/>
</dbReference>
<dbReference type="PANTHER" id="PTHR30329:SF21">
    <property type="entry name" value="LIPOPROTEIN YIAD-RELATED"/>
    <property type="match status" value="1"/>
</dbReference>
<dbReference type="InterPro" id="IPR006664">
    <property type="entry name" value="OMP_bac"/>
</dbReference>
<evidence type="ECO:0000313" key="7">
    <source>
        <dbReference type="EMBL" id="RWW96750.1"/>
    </source>
</evidence>
<sequence>MKHKYLFIALLSITSFVLNAQQAKIKRADKDYDNFAYIDAIKTYERVAEKGYKDVEMFKKLGNAYYFNAEFDKAEKWYAELFAMVLEVEPEYYYRYSQSLKAIGKYDQANTMLDAFNEKSGNDLRARLYNQQKDYLKVIEENSGRFVIENAGINSGYQDYGTAFFKNQLVFASSRTSKGVSMKIHKWNNQPFTSMFASNVDGGGNLQEPERFQPNIDTKFDEATPVFTNDGTTLYFTRSNYTDGKKRKSDDRVTKLKLYKATLNENGNFTNVKELPFNSDQYSTAHPALSPDEKTLYFASDMPGTYGQSDLYKVSINEDGSFGTPENLGTGINTEGKETFPFISNDHELYFSSDGHPGLGGLDVFVSKIGDSFKEVINIGAPINCPMDDFAFLIDTKTQVGFFSSNREGGLGYDDIYKFKELKKLSCEQLLTGIVTDVKTGAILTDTKVTLFDEKMNKITEVYSDAKGTYTFDVVECKKVYYVRANKKDYNPVEQTVVIGSETGETKLPFEMEPYVIPVKVGDDLAKVFKIKIIYFDLDKWNIRPDAAFDLAKIVDVMKEHPTMKIDVRSHTDSQQSHRYNEKLSDRRAKSTIAWMIGQGIEANRLTGRGYGETQLINKCSDNVECTEDEHQANRRSEFIIMSL</sequence>
<comment type="subcellular location">
    <subcellularLocation>
        <location evidence="1">Cell outer membrane</location>
    </subcellularLocation>
</comment>
<dbReference type="SUPFAM" id="SSF48452">
    <property type="entry name" value="TPR-like"/>
    <property type="match status" value="1"/>
</dbReference>
<evidence type="ECO:0000256" key="1">
    <source>
        <dbReference type="ARBA" id="ARBA00004442"/>
    </source>
</evidence>